<reference evidence="1 2" key="1">
    <citation type="submission" date="2021-06" db="EMBL/GenBank/DDBJ databases">
        <title>Caerostris darwini draft genome.</title>
        <authorList>
            <person name="Kono N."/>
            <person name="Arakawa K."/>
        </authorList>
    </citation>
    <scope>NUCLEOTIDE SEQUENCE [LARGE SCALE GENOMIC DNA]</scope>
</reference>
<organism evidence="1 2">
    <name type="scientific">Caerostris darwini</name>
    <dbReference type="NCBI Taxonomy" id="1538125"/>
    <lineage>
        <taxon>Eukaryota</taxon>
        <taxon>Metazoa</taxon>
        <taxon>Ecdysozoa</taxon>
        <taxon>Arthropoda</taxon>
        <taxon>Chelicerata</taxon>
        <taxon>Arachnida</taxon>
        <taxon>Araneae</taxon>
        <taxon>Araneomorphae</taxon>
        <taxon>Entelegynae</taxon>
        <taxon>Araneoidea</taxon>
        <taxon>Araneidae</taxon>
        <taxon>Caerostris</taxon>
    </lineage>
</organism>
<accession>A0AAV4SDX6</accession>
<dbReference type="EMBL" id="BPLQ01007428">
    <property type="protein sequence ID" value="GIY30093.1"/>
    <property type="molecule type" value="Genomic_DNA"/>
</dbReference>
<keyword evidence="2" id="KW-1185">Reference proteome</keyword>
<proteinExistence type="predicted"/>
<evidence type="ECO:0000313" key="2">
    <source>
        <dbReference type="Proteomes" id="UP001054837"/>
    </source>
</evidence>
<protein>
    <submittedName>
        <fullName evidence="1">Uncharacterized protein</fullName>
    </submittedName>
</protein>
<evidence type="ECO:0000313" key="1">
    <source>
        <dbReference type="EMBL" id="GIY30093.1"/>
    </source>
</evidence>
<comment type="caution">
    <text evidence="1">The sequence shown here is derived from an EMBL/GenBank/DDBJ whole genome shotgun (WGS) entry which is preliminary data.</text>
</comment>
<dbReference type="Proteomes" id="UP001054837">
    <property type="component" value="Unassembled WGS sequence"/>
</dbReference>
<gene>
    <name evidence="1" type="ORF">CDAR_46961</name>
</gene>
<dbReference type="AlphaFoldDB" id="A0AAV4SDX6"/>
<sequence length="110" mass="11948">MDDGHRGRPGPVVVRIADTTVDVLALTLLRRTEVGTAPVKTSQLPTAPVDCARSDYKRAPSERASFPMWRRAIKGPDGREGVSLFPVMIPGWSFMSGAFVALRVGLPFLV</sequence>
<name>A0AAV4SDX6_9ARAC</name>